<dbReference type="EMBL" id="JAIGNK010000001">
    <property type="protein sequence ID" value="MBX7456696.1"/>
    <property type="molecule type" value="Genomic_DNA"/>
</dbReference>
<accession>A0ABS7ITM5</accession>
<gene>
    <name evidence="1" type="ORF">K3152_00400</name>
</gene>
<dbReference type="RefSeq" id="WP_221572141.1">
    <property type="nucleotide sequence ID" value="NZ_JAIGNK010000001.1"/>
</dbReference>
<protein>
    <submittedName>
        <fullName evidence="1">Uncharacterized protein</fullName>
    </submittedName>
</protein>
<dbReference type="Proteomes" id="UP000783253">
    <property type="component" value="Unassembled WGS sequence"/>
</dbReference>
<keyword evidence="2" id="KW-1185">Reference proteome</keyword>
<evidence type="ECO:0000313" key="2">
    <source>
        <dbReference type="Proteomes" id="UP000783253"/>
    </source>
</evidence>
<sequence length="262" mass="28915">MRSSEVLAFMAVLTATPSLAGEPLTKEKLDARDASGLVELLLEPATAREVVDATVQPLWGPPDTWRATFLGRAQPIGTDTCLRKRFWVTLTGTPDGEFIRKDMQETEDLVVLQPGKRATLASCATAEGYVNAAYLANRFYQVATYRMFRRMMSDAAGKGSLSFRLRCSDKGGDACSDPRAALASLPVDKLFSVSVLNVEKRQMEGMSKGVLTHPPIAIGKPYTVEISFGPSGNDSKSWRVYWTMVPDKKPVVELKRQTVYYH</sequence>
<reference evidence="1 2" key="1">
    <citation type="submission" date="2021-08" db="EMBL/GenBank/DDBJ databases">
        <title>Comparative Genomics Analysis of the Genus Qipengyuania Reveals Extensive Genetic Diversity and Metabolic Versatility, Including the Description of Fifteen Novel Species.</title>
        <authorList>
            <person name="Liu Y."/>
        </authorList>
    </citation>
    <scope>NUCLEOTIDE SEQUENCE [LARGE SCALE GENOMIC DNA]</scope>
    <source>
        <strain evidence="1 2">1NDH17</strain>
    </source>
</reference>
<name>A0ABS7ITM5_9SPHN</name>
<evidence type="ECO:0000313" key="1">
    <source>
        <dbReference type="EMBL" id="MBX7456696.1"/>
    </source>
</evidence>
<organism evidence="1 2">
    <name type="scientific">Qipengyuania polymorpha</name>
    <dbReference type="NCBI Taxonomy" id="2867234"/>
    <lineage>
        <taxon>Bacteria</taxon>
        <taxon>Pseudomonadati</taxon>
        <taxon>Pseudomonadota</taxon>
        <taxon>Alphaproteobacteria</taxon>
        <taxon>Sphingomonadales</taxon>
        <taxon>Erythrobacteraceae</taxon>
        <taxon>Qipengyuania</taxon>
    </lineage>
</organism>
<proteinExistence type="predicted"/>
<comment type="caution">
    <text evidence="1">The sequence shown here is derived from an EMBL/GenBank/DDBJ whole genome shotgun (WGS) entry which is preliminary data.</text>
</comment>